<dbReference type="NCBIfam" id="TIGR00010">
    <property type="entry name" value="YchF/TatD family DNA exonuclease"/>
    <property type="match status" value="1"/>
</dbReference>
<dbReference type="Proteomes" id="UP000324324">
    <property type="component" value="Unassembled WGS sequence"/>
</dbReference>
<organism evidence="5 6">
    <name type="scientific">Cupriavidus cauae</name>
    <dbReference type="NCBI Taxonomy" id="2608999"/>
    <lineage>
        <taxon>Bacteria</taxon>
        <taxon>Pseudomonadati</taxon>
        <taxon>Pseudomonadota</taxon>
        <taxon>Betaproteobacteria</taxon>
        <taxon>Burkholderiales</taxon>
        <taxon>Burkholderiaceae</taxon>
        <taxon>Cupriavidus</taxon>
    </lineage>
</organism>
<accession>A0A5M8AMX9</accession>
<keyword evidence="3" id="KW-0378">Hydrolase</keyword>
<evidence type="ECO:0000313" key="5">
    <source>
        <dbReference type="EMBL" id="KAA6125148.1"/>
    </source>
</evidence>
<feature type="binding site" evidence="4">
    <location>
        <position position="92"/>
    </location>
    <ligand>
        <name>a divalent metal cation</name>
        <dbReference type="ChEBI" id="CHEBI:60240"/>
        <label>1</label>
    </ligand>
</feature>
<comment type="caution">
    <text evidence="5">The sequence shown here is derived from an EMBL/GenBank/DDBJ whole genome shotgun (WGS) entry which is preliminary data.</text>
</comment>
<dbReference type="PANTHER" id="PTHR46124:SF2">
    <property type="entry name" value="D-AMINOACYL-TRNA DEACYLASE"/>
    <property type="match status" value="1"/>
</dbReference>
<feature type="binding site" evidence="4">
    <location>
        <position position="157"/>
    </location>
    <ligand>
        <name>a divalent metal cation</name>
        <dbReference type="ChEBI" id="CHEBI:60240"/>
        <label>2</label>
    </ligand>
</feature>
<evidence type="ECO:0000313" key="6">
    <source>
        <dbReference type="Proteomes" id="UP000324324"/>
    </source>
</evidence>
<feature type="binding site" evidence="4">
    <location>
        <position position="132"/>
    </location>
    <ligand>
        <name>a divalent metal cation</name>
        <dbReference type="ChEBI" id="CHEBI:60240"/>
        <label>2</label>
    </ligand>
</feature>
<dbReference type="EMBL" id="VWRN01000030">
    <property type="protein sequence ID" value="KAA6125148.1"/>
    <property type="molecule type" value="Genomic_DNA"/>
</dbReference>
<dbReference type="PANTHER" id="PTHR46124">
    <property type="entry name" value="D-AMINOACYL-TRNA DEACYLASE"/>
    <property type="match status" value="1"/>
</dbReference>
<dbReference type="InterPro" id="IPR015991">
    <property type="entry name" value="TatD/YcfH-like"/>
</dbReference>
<comment type="similarity">
    <text evidence="1">Belongs to the metallo-dependent hydrolases superfamily. TatD-type hydrolase family.</text>
</comment>
<evidence type="ECO:0000256" key="3">
    <source>
        <dbReference type="ARBA" id="ARBA00022801"/>
    </source>
</evidence>
<keyword evidence="2 4" id="KW-0479">Metal-binding</keyword>
<dbReference type="InterPro" id="IPR032466">
    <property type="entry name" value="Metal_Hydrolase"/>
</dbReference>
<dbReference type="CDD" id="cd01310">
    <property type="entry name" value="TatD_DNAse"/>
    <property type="match status" value="1"/>
</dbReference>
<proteinExistence type="inferred from homology"/>
<sequence>MFVDSHCHLDFPDLSARLPELLAHMQENQVTHALCISVTLEDFPRVLALAEQHANLYASVGVHPDYEEGAEEPTVERLVTLSNHPRVVGTGETGLDYYRLNGRSIDEMEWQRERFRTHIRAARQTGKPLIIHTRSSAEDTLRLMREEDAGAVGGVLHCFTETWDVAKQALDMGFHISFSGIVTFKNAVDLQETARKVPLDRMLIETDSPYLAPVPYRGKTNEPAWVRHVGEFIATLRGLPVEQVARQTTDNFFNLFKHTERTANA</sequence>
<dbReference type="FunFam" id="3.20.20.140:FF:000005">
    <property type="entry name" value="TatD family hydrolase"/>
    <property type="match status" value="1"/>
</dbReference>
<feature type="binding site" evidence="4">
    <location>
        <position position="6"/>
    </location>
    <ligand>
        <name>a divalent metal cation</name>
        <dbReference type="ChEBI" id="CHEBI:60240"/>
        <label>1</label>
    </ligand>
</feature>
<evidence type="ECO:0000256" key="2">
    <source>
        <dbReference type="ARBA" id="ARBA00022723"/>
    </source>
</evidence>
<evidence type="ECO:0000256" key="1">
    <source>
        <dbReference type="ARBA" id="ARBA00009275"/>
    </source>
</evidence>
<gene>
    <name evidence="5" type="ORF">F1599_10090</name>
</gene>
<dbReference type="InterPro" id="IPR001130">
    <property type="entry name" value="TatD-like"/>
</dbReference>
<keyword evidence="6" id="KW-1185">Reference proteome</keyword>
<dbReference type="GO" id="GO:0004536">
    <property type="term" value="F:DNA nuclease activity"/>
    <property type="evidence" value="ECO:0007669"/>
    <property type="project" value="InterPro"/>
</dbReference>
<dbReference type="RefSeq" id="WP_150082958.1">
    <property type="nucleotide sequence ID" value="NZ_VWRN01000030.1"/>
</dbReference>
<name>A0A5M8AMX9_9BURK</name>
<dbReference type="PIRSF" id="PIRSF005902">
    <property type="entry name" value="DNase_TatD"/>
    <property type="match status" value="1"/>
</dbReference>
<dbReference type="InterPro" id="IPR018228">
    <property type="entry name" value="DNase_TatD-rel_CS"/>
</dbReference>
<dbReference type="GO" id="GO:0046872">
    <property type="term" value="F:metal ion binding"/>
    <property type="evidence" value="ECO:0007669"/>
    <property type="project" value="UniProtKB-KW"/>
</dbReference>
<evidence type="ECO:0000256" key="4">
    <source>
        <dbReference type="PIRSR" id="PIRSR005902-1"/>
    </source>
</evidence>
<protein>
    <submittedName>
        <fullName evidence="5">TatD family deoxyribonuclease</fullName>
    </submittedName>
</protein>
<dbReference type="PROSITE" id="PS01137">
    <property type="entry name" value="TATD_1"/>
    <property type="match status" value="1"/>
</dbReference>
<feature type="binding site" evidence="4">
    <location>
        <position position="207"/>
    </location>
    <ligand>
        <name>a divalent metal cation</name>
        <dbReference type="ChEBI" id="CHEBI:60240"/>
        <label>1</label>
    </ligand>
</feature>
<dbReference type="SUPFAM" id="SSF51556">
    <property type="entry name" value="Metallo-dependent hydrolases"/>
    <property type="match status" value="1"/>
</dbReference>
<dbReference type="Pfam" id="PF01026">
    <property type="entry name" value="TatD_DNase"/>
    <property type="match status" value="1"/>
</dbReference>
<feature type="binding site" evidence="4">
    <location>
        <position position="8"/>
    </location>
    <ligand>
        <name>a divalent metal cation</name>
        <dbReference type="ChEBI" id="CHEBI:60240"/>
        <label>1</label>
    </ligand>
</feature>
<reference evidence="5 6" key="1">
    <citation type="submission" date="2019-09" db="EMBL/GenBank/DDBJ databases">
        <title>Isolation of a novel species in the genus Cupriavidus from patients with sepsis using whole genome sequencing.</title>
        <authorList>
            <person name="Kweon O.J."/>
            <person name="Lee M.-K."/>
        </authorList>
    </citation>
    <scope>NUCLEOTIDE SEQUENCE [LARGE SCALE GENOMIC DNA]</scope>
    <source>
        <strain evidence="5 6">MKL-01</strain>
    </source>
</reference>
<dbReference type="Gene3D" id="3.20.20.140">
    <property type="entry name" value="Metal-dependent hydrolases"/>
    <property type="match status" value="1"/>
</dbReference>
<dbReference type="GO" id="GO:0016788">
    <property type="term" value="F:hydrolase activity, acting on ester bonds"/>
    <property type="evidence" value="ECO:0007669"/>
    <property type="project" value="InterPro"/>
</dbReference>
<dbReference type="GO" id="GO:0005829">
    <property type="term" value="C:cytosol"/>
    <property type="evidence" value="ECO:0007669"/>
    <property type="project" value="TreeGrafter"/>
</dbReference>
<dbReference type="AlphaFoldDB" id="A0A5M8AMX9"/>